<name>A0A1F6NVU3_9BACT</name>
<dbReference type="Proteomes" id="UP000177907">
    <property type="component" value="Unassembled WGS sequence"/>
</dbReference>
<proteinExistence type="predicted"/>
<evidence type="ECO:0000313" key="2">
    <source>
        <dbReference type="Proteomes" id="UP000177907"/>
    </source>
</evidence>
<gene>
    <name evidence="1" type="ORF">A3J93_05380</name>
</gene>
<protein>
    <submittedName>
        <fullName evidence="1">Uncharacterized protein</fullName>
    </submittedName>
</protein>
<evidence type="ECO:0000313" key="1">
    <source>
        <dbReference type="EMBL" id="OGH87833.1"/>
    </source>
</evidence>
<reference evidence="1 2" key="1">
    <citation type="journal article" date="2016" name="Nat. Commun.">
        <title>Thousands of microbial genomes shed light on interconnected biogeochemical processes in an aquifer system.</title>
        <authorList>
            <person name="Anantharaman K."/>
            <person name="Brown C.T."/>
            <person name="Hug L.A."/>
            <person name="Sharon I."/>
            <person name="Castelle C.J."/>
            <person name="Probst A.J."/>
            <person name="Thomas B.C."/>
            <person name="Singh A."/>
            <person name="Wilkins M.J."/>
            <person name="Karaoz U."/>
            <person name="Brodie E.L."/>
            <person name="Williams K.H."/>
            <person name="Hubbard S.S."/>
            <person name="Banfield J.F."/>
        </authorList>
    </citation>
    <scope>NUCLEOTIDE SEQUENCE [LARGE SCALE GENOMIC DNA]</scope>
</reference>
<dbReference type="AlphaFoldDB" id="A0A1F6NVU3"/>
<dbReference type="EMBL" id="MFQZ01000009">
    <property type="protein sequence ID" value="OGH87833.1"/>
    <property type="molecule type" value="Genomic_DNA"/>
</dbReference>
<sequence length="109" mass="12257">MTLTKRAKDQLIKVLFGKTSVPRGLFELNQYFRHYEPINFKHEQGENGNIIAISTNYRYGSIVTSAKTLSELDTNIKDAILTSFEIPSSFAKEAAIAKIQNKQGEYAIA</sequence>
<organism evidence="1 2">
    <name type="scientific">Candidatus Magasanikbacteria bacterium RIFOXYC2_FULL_42_28</name>
    <dbReference type="NCBI Taxonomy" id="1798704"/>
    <lineage>
        <taxon>Bacteria</taxon>
        <taxon>Candidatus Magasanikiibacteriota</taxon>
    </lineage>
</organism>
<accession>A0A1F6NVU3</accession>
<comment type="caution">
    <text evidence="1">The sequence shown here is derived from an EMBL/GenBank/DDBJ whole genome shotgun (WGS) entry which is preliminary data.</text>
</comment>